<dbReference type="OrthoDB" id="751263at2"/>
<protein>
    <submittedName>
        <fullName evidence="1">Uncharacterized protein</fullName>
    </submittedName>
</protein>
<dbReference type="AlphaFoldDB" id="A0A1S9PAC1"/>
<dbReference type="STRING" id="1792845.BC343_13980"/>
<keyword evidence="2" id="KW-1185">Reference proteome</keyword>
<dbReference type="RefSeq" id="WP_078350486.1">
    <property type="nucleotide sequence ID" value="NZ_MBTF01000035.1"/>
</dbReference>
<dbReference type="EMBL" id="MBTF01000035">
    <property type="protein sequence ID" value="OOQ57879.1"/>
    <property type="molecule type" value="Genomic_DNA"/>
</dbReference>
<gene>
    <name evidence="1" type="ORF">BC343_13980</name>
</gene>
<name>A0A1S9PAC1_9SPHI</name>
<reference evidence="1 2" key="1">
    <citation type="submission" date="2016-07" db="EMBL/GenBank/DDBJ databases">
        <title>Genomic analysis of zinc-resistant bacterium Mucilaginibacter pedocola TBZ30.</title>
        <authorList>
            <person name="Huang J."/>
            <person name="Tang J."/>
        </authorList>
    </citation>
    <scope>NUCLEOTIDE SEQUENCE [LARGE SCALE GENOMIC DNA]</scope>
    <source>
        <strain evidence="1 2">TBZ30</strain>
    </source>
</reference>
<comment type="caution">
    <text evidence="1">The sequence shown here is derived from an EMBL/GenBank/DDBJ whole genome shotgun (WGS) entry which is preliminary data.</text>
</comment>
<evidence type="ECO:0000313" key="1">
    <source>
        <dbReference type="EMBL" id="OOQ57879.1"/>
    </source>
</evidence>
<sequence>MQAQLKQAKEFDANEKIVITNGYIAPFMDLMNQLQSLTTGNTKLVSSQAQSPWYKMIAKYFMHGDKLIAKDTAKRYFPADKNEKSSGYTFITEESKLFKIIPNSKK</sequence>
<proteinExistence type="predicted"/>
<organism evidence="1 2">
    <name type="scientific">Mucilaginibacter pedocola</name>
    <dbReference type="NCBI Taxonomy" id="1792845"/>
    <lineage>
        <taxon>Bacteria</taxon>
        <taxon>Pseudomonadati</taxon>
        <taxon>Bacteroidota</taxon>
        <taxon>Sphingobacteriia</taxon>
        <taxon>Sphingobacteriales</taxon>
        <taxon>Sphingobacteriaceae</taxon>
        <taxon>Mucilaginibacter</taxon>
    </lineage>
</organism>
<dbReference type="Proteomes" id="UP000189739">
    <property type="component" value="Unassembled WGS sequence"/>
</dbReference>
<evidence type="ECO:0000313" key="2">
    <source>
        <dbReference type="Proteomes" id="UP000189739"/>
    </source>
</evidence>
<accession>A0A1S9PAC1</accession>